<dbReference type="Pfam" id="PF05193">
    <property type="entry name" value="Peptidase_M16_C"/>
    <property type="match status" value="1"/>
</dbReference>
<feature type="domain" description="Peptidase M16 C-terminal" evidence="2">
    <location>
        <begin position="180"/>
        <end position="327"/>
    </location>
</feature>
<gene>
    <name evidence="3" type="ORF">JCM15548_11480</name>
</gene>
<dbReference type="InterPro" id="IPR011765">
    <property type="entry name" value="Pept_M16_N"/>
</dbReference>
<protein>
    <submittedName>
        <fullName evidence="3">Insulinase-like:peptidase M16, C-terminal</fullName>
    </submittedName>
</protein>
<dbReference type="Gene3D" id="3.30.830.10">
    <property type="entry name" value="Metalloenzyme, LuxS/M16 peptidase-like"/>
    <property type="match status" value="2"/>
</dbReference>
<dbReference type="PANTHER" id="PTHR11851:SF224">
    <property type="entry name" value="PROCESSING PROTEASE"/>
    <property type="match status" value="1"/>
</dbReference>
<feature type="domain" description="Peptidase M16 N-terminal" evidence="1">
    <location>
        <begin position="69"/>
        <end position="153"/>
    </location>
</feature>
<comment type="caution">
    <text evidence="3">The sequence shown here is derived from an EMBL/GenBank/DDBJ whole genome shotgun (WGS) entry which is preliminary data.</text>
</comment>
<dbReference type="InterPro" id="IPR050361">
    <property type="entry name" value="MPP/UQCRC_Complex"/>
</dbReference>
<dbReference type="EMBL" id="BAZW01000008">
    <property type="protein sequence ID" value="GAO29306.1"/>
    <property type="molecule type" value="Genomic_DNA"/>
</dbReference>
<accession>A0A0E9LVZ4</accession>
<dbReference type="GO" id="GO:0046872">
    <property type="term" value="F:metal ion binding"/>
    <property type="evidence" value="ECO:0007669"/>
    <property type="project" value="InterPro"/>
</dbReference>
<keyword evidence="4" id="KW-1185">Reference proteome</keyword>
<dbReference type="SUPFAM" id="SSF63411">
    <property type="entry name" value="LuxS/MPP-like metallohydrolase"/>
    <property type="match status" value="2"/>
</dbReference>
<evidence type="ECO:0000313" key="4">
    <source>
        <dbReference type="Proteomes" id="UP000032900"/>
    </source>
</evidence>
<sequence>MAQLDRSTPPEAGPAPQINIGEYEKFTLKNGLRVFVVEDHKLPMVAYNLTLDIDPVFEGEAAGYVSLAGDLMRSGTTNRNKAEIDESIDFIGATLNTHSKGIYGRSLKKHNATLLELMSDVLMNPTFPQEELEKSLKQMETGIQAEKNEPSAIANNIASVLRYGKDDPYGEVVSEENLANITTGHLKTYHQTYFRPNAAYLVIVGDISVKEAKKQAKKYFGDWEKAEVPGHTYSQWPTYEAPKVAIANRDGANQSTIMVTHTLPLTPGHPNAIKASVMNQILGGGSFNTRLFQNLREDKGYTYGAYSRLSTDKRIGYFSASAQVRTSVTDSA</sequence>
<proteinExistence type="predicted"/>
<evidence type="ECO:0000259" key="1">
    <source>
        <dbReference type="Pfam" id="PF00675"/>
    </source>
</evidence>
<evidence type="ECO:0000259" key="2">
    <source>
        <dbReference type="Pfam" id="PF05193"/>
    </source>
</evidence>
<dbReference type="InterPro" id="IPR011249">
    <property type="entry name" value="Metalloenz_LuxS/M16"/>
</dbReference>
<evidence type="ECO:0000313" key="3">
    <source>
        <dbReference type="EMBL" id="GAO29306.1"/>
    </source>
</evidence>
<dbReference type="InterPro" id="IPR007863">
    <property type="entry name" value="Peptidase_M16_C"/>
</dbReference>
<name>A0A0E9LVZ4_9BACT</name>
<dbReference type="AlphaFoldDB" id="A0A0E9LVZ4"/>
<organism evidence="3 4">
    <name type="scientific">Geofilum rubicundum JCM 15548</name>
    <dbReference type="NCBI Taxonomy" id="1236989"/>
    <lineage>
        <taxon>Bacteria</taxon>
        <taxon>Pseudomonadati</taxon>
        <taxon>Bacteroidota</taxon>
        <taxon>Bacteroidia</taxon>
        <taxon>Marinilabiliales</taxon>
        <taxon>Marinilabiliaceae</taxon>
        <taxon>Geofilum</taxon>
    </lineage>
</organism>
<dbReference type="STRING" id="1236989.JCM15548_11480"/>
<reference evidence="3 4" key="1">
    <citation type="journal article" date="2015" name="Microbes Environ.">
        <title>Distribution and evolution of nitrogen fixation genes in the phylum bacteroidetes.</title>
        <authorList>
            <person name="Inoue J."/>
            <person name="Oshima K."/>
            <person name="Suda W."/>
            <person name="Sakamoto M."/>
            <person name="Iino T."/>
            <person name="Noda S."/>
            <person name="Hongoh Y."/>
            <person name="Hattori M."/>
            <person name="Ohkuma M."/>
        </authorList>
    </citation>
    <scope>NUCLEOTIDE SEQUENCE [LARGE SCALE GENOMIC DNA]</scope>
    <source>
        <strain evidence="3">JCM 15548</strain>
    </source>
</reference>
<dbReference type="Pfam" id="PF00675">
    <property type="entry name" value="Peptidase_M16"/>
    <property type="match status" value="1"/>
</dbReference>
<dbReference type="PANTHER" id="PTHR11851">
    <property type="entry name" value="METALLOPROTEASE"/>
    <property type="match status" value="1"/>
</dbReference>
<dbReference type="Proteomes" id="UP000032900">
    <property type="component" value="Unassembled WGS sequence"/>
</dbReference>